<sequence>MDRGQKRKLPVMCEDEGARFPLDELNQDVLERVLSWLPTSTFFRNTSVCKKWKSVADSATFKLACLQIPARDPWFFMVDSQSHLNYHPIVFDSTEKAWKKLNFLPLLQEDQYQDSCSNFIPVAASGGLICFHRAPGEFIACNPVNSSCRRLASLDSQWQKSKQLQAIAMTSTTASFKLVSVSGEYPYSTLSFRTYNSSTDQWEEDAILNRKIDNPVETEIETEDDYSMYFLSKCGNVISTNLQRNPCKQYSSAIIHKNDEEILYFLSSSGTVVSCNLTHKFFFEYPRILPVFSEYAIDIIECGGEIYVVVLHEFLETATLRVWKWDEKNQFWVQIAAMPSAMSHEFYGKTVDINCTGTGTGHQMLVCLNSAENYSYVLCNLVRNEWIELPQCYMNGESKELVCAFSFEPRIEASL</sequence>
<evidence type="ECO:0000313" key="3">
    <source>
        <dbReference type="Proteomes" id="UP000834106"/>
    </source>
</evidence>
<evidence type="ECO:0000313" key="2">
    <source>
        <dbReference type="EMBL" id="CAI9784794.1"/>
    </source>
</evidence>
<dbReference type="Proteomes" id="UP000834106">
    <property type="component" value="Chromosome 21"/>
</dbReference>
<protein>
    <recommendedName>
        <fullName evidence="1">F-box domain-containing protein</fullName>
    </recommendedName>
</protein>
<reference evidence="2" key="1">
    <citation type="submission" date="2023-05" db="EMBL/GenBank/DDBJ databases">
        <authorList>
            <person name="Huff M."/>
        </authorList>
    </citation>
    <scope>NUCLEOTIDE SEQUENCE</scope>
</reference>
<dbReference type="InterPro" id="IPR001810">
    <property type="entry name" value="F-box_dom"/>
</dbReference>
<proteinExistence type="predicted"/>
<dbReference type="CDD" id="cd22157">
    <property type="entry name" value="F-box_AtFBW1-like"/>
    <property type="match status" value="1"/>
</dbReference>
<dbReference type="PANTHER" id="PTHR31672">
    <property type="entry name" value="BNACNNG10540D PROTEIN"/>
    <property type="match status" value="1"/>
</dbReference>
<dbReference type="Gene3D" id="1.20.1280.50">
    <property type="match status" value="1"/>
</dbReference>
<dbReference type="Pfam" id="PF00646">
    <property type="entry name" value="F-box"/>
    <property type="match status" value="1"/>
</dbReference>
<organism evidence="2 3">
    <name type="scientific">Fraxinus pennsylvanica</name>
    <dbReference type="NCBI Taxonomy" id="56036"/>
    <lineage>
        <taxon>Eukaryota</taxon>
        <taxon>Viridiplantae</taxon>
        <taxon>Streptophyta</taxon>
        <taxon>Embryophyta</taxon>
        <taxon>Tracheophyta</taxon>
        <taxon>Spermatophyta</taxon>
        <taxon>Magnoliopsida</taxon>
        <taxon>eudicotyledons</taxon>
        <taxon>Gunneridae</taxon>
        <taxon>Pentapetalae</taxon>
        <taxon>asterids</taxon>
        <taxon>lamiids</taxon>
        <taxon>Lamiales</taxon>
        <taxon>Oleaceae</taxon>
        <taxon>Oleeae</taxon>
        <taxon>Fraxinus</taxon>
    </lineage>
</organism>
<accession>A0AAD2EBT4</accession>
<evidence type="ECO:0000259" key="1">
    <source>
        <dbReference type="PROSITE" id="PS50181"/>
    </source>
</evidence>
<gene>
    <name evidence="2" type="ORF">FPE_LOCUS32224</name>
</gene>
<dbReference type="PROSITE" id="PS50181">
    <property type="entry name" value="FBOX"/>
    <property type="match status" value="1"/>
</dbReference>
<dbReference type="InterPro" id="IPR050796">
    <property type="entry name" value="SCF_F-box_component"/>
</dbReference>
<dbReference type="SUPFAM" id="SSF81383">
    <property type="entry name" value="F-box domain"/>
    <property type="match status" value="1"/>
</dbReference>
<keyword evidence="3" id="KW-1185">Reference proteome</keyword>
<name>A0AAD2EBT4_9LAMI</name>
<dbReference type="AlphaFoldDB" id="A0AAD2EBT4"/>
<dbReference type="InterPro" id="IPR036047">
    <property type="entry name" value="F-box-like_dom_sf"/>
</dbReference>
<dbReference type="PANTHER" id="PTHR31672:SF7">
    <property type="entry name" value="F-BOX DOMAIN-CONTAINING PROTEIN"/>
    <property type="match status" value="1"/>
</dbReference>
<feature type="domain" description="F-box" evidence="1">
    <location>
        <begin position="19"/>
        <end position="64"/>
    </location>
</feature>
<dbReference type="EMBL" id="OU503056">
    <property type="protein sequence ID" value="CAI9784794.1"/>
    <property type="molecule type" value="Genomic_DNA"/>
</dbReference>